<dbReference type="Proteomes" id="UP000251341">
    <property type="component" value="Unassembled WGS sequence"/>
</dbReference>
<dbReference type="EMBL" id="NESP01000001">
    <property type="protein sequence ID" value="PUE60027.1"/>
    <property type="molecule type" value="Genomic_DNA"/>
</dbReference>
<protein>
    <submittedName>
        <fullName evidence="1">Uncharacterized protein</fullName>
    </submittedName>
</protein>
<organism evidence="1 2">
    <name type="scientific">Limnohabitans curvus</name>
    <dbReference type="NCBI Taxonomy" id="323423"/>
    <lineage>
        <taxon>Bacteria</taxon>
        <taxon>Pseudomonadati</taxon>
        <taxon>Pseudomonadota</taxon>
        <taxon>Betaproteobacteria</taxon>
        <taxon>Burkholderiales</taxon>
        <taxon>Comamonadaceae</taxon>
        <taxon>Limnohabitans</taxon>
    </lineage>
</organism>
<proteinExistence type="predicted"/>
<sequence>MIPAIHIQDNAITLGKYRIAACPRALPSGRFAAHVSVASGRGSASTARVMSFIDDFATHDDAANYALAQGLDWVHEATQAQ</sequence>
<accession>A0A315G2Q1</accession>
<gene>
    <name evidence="1" type="ORF">B9Z44_10850</name>
</gene>
<dbReference type="AlphaFoldDB" id="A0A315G2Q1"/>
<name>A0A315G2Q1_9BURK</name>
<evidence type="ECO:0000313" key="2">
    <source>
        <dbReference type="Proteomes" id="UP000251341"/>
    </source>
</evidence>
<evidence type="ECO:0000313" key="1">
    <source>
        <dbReference type="EMBL" id="PUE60027.1"/>
    </source>
</evidence>
<comment type="caution">
    <text evidence="1">The sequence shown here is derived from an EMBL/GenBank/DDBJ whole genome shotgun (WGS) entry which is preliminary data.</text>
</comment>
<keyword evidence="2" id="KW-1185">Reference proteome</keyword>
<dbReference type="RefSeq" id="WP_108359179.1">
    <property type="nucleotide sequence ID" value="NZ_NESP01000001.1"/>
</dbReference>
<reference evidence="1 2" key="1">
    <citation type="submission" date="2017-04" db="EMBL/GenBank/DDBJ databases">
        <title>Unexpected and diverse lifestyles within the genus Limnohabitans.</title>
        <authorList>
            <person name="Kasalicky V."/>
            <person name="Mehrshad M."/>
            <person name="Andrei S.-A."/>
            <person name="Salcher M."/>
            <person name="Kratochvilova H."/>
            <person name="Simek K."/>
            <person name="Ghai R."/>
        </authorList>
    </citation>
    <scope>NUCLEOTIDE SEQUENCE [LARGE SCALE GENOMIC DNA]</scope>
    <source>
        <strain evidence="1 2">MWH-C5</strain>
    </source>
</reference>